<dbReference type="GO" id="GO:0016491">
    <property type="term" value="F:oxidoreductase activity"/>
    <property type="evidence" value="ECO:0007669"/>
    <property type="project" value="UniProtKB-KW"/>
</dbReference>
<keyword evidence="5" id="KW-1185">Reference proteome</keyword>
<organism evidence="4 5">
    <name type="scientific">Tateyamaria armeniaca</name>
    <dbReference type="NCBI Taxonomy" id="2518930"/>
    <lineage>
        <taxon>Bacteria</taxon>
        <taxon>Pseudomonadati</taxon>
        <taxon>Pseudomonadota</taxon>
        <taxon>Alphaproteobacteria</taxon>
        <taxon>Rhodobacterales</taxon>
        <taxon>Roseobacteraceae</taxon>
        <taxon>Tateyamaria</taxon>
    </lineage>
</organism>
<dbReference type="InterPro" id="IPR003723">
    <property type="entry name" value="Precorrin-6x_reduct"/>
</dbReference>
<accession>A0ABW8UZ76</accession>
<reference evidence="4 5" key="1">
    <citation type="submission" date="2024-08" db="EMBL/GenBank/DDBJ databases">
        <title>Tateyamaria sp. nov., isolated from marine algae.</title>
        <authorList>
            <person name="Choi B.J."/>
            <person name="Kim J.M."/>
            <person name="Lee J.K."/>
            <person name="Choi D.G."/>
            <person name="Bayburt H."/>
            <person name="Baek J.H."/>
            <person name="Han D.M."/>
            <person name="Jeon C.O."/>
        </authorList>
    </citation>
    <scope>NUCLEOTIDE SEQUENCE [LARGE SCALE GENOMIC DNA]</scope>
    <source>
        <strain evidence="4 5">KMU-156</strain>
    </source>
</reference>
<dbReference type="EMBL" id="JBHDIY010000002">
    <property type="protein sequence ID" value="MFL4470949.1"/>
    <property type="molecule type" value="Genomic_DNA"/>
</dbReference>
<gene>
    <name evidence="4" type="ORF">ACERZ8_14065</name>
</gene>
<dbReference type="EC" id="1.3.1.-" evidence="4"/>
<keyword evidence="3 4" id="KW-0560">Oxidoreductase</keyword>
<name>A0ABW8UZ76_9RHOB</name>
<evidence type="ECO:0000313" key="5">
    <source>
        <dbReference type="Proteomes" id="UP001627408"/>
    </source>
</evidence>
<comment type="caution">
    <text evidence="4">The sequence shown here is derived from an EMBL/GenBank/DDBJ whole genome shotgun (WGS) entry which is preliminary data.</text>
</comment>
<dbReference type="PANTHER" id="PTHR36925">
    <property type="entry name" value="COBALT-PRECORRIN-6A REDUCTASE"/>
    <property type="match status" value="1"/>
</dbReference>
<evidence type="ECO:0000256" key="2">
    <source>
        <dbReference type="ARBA" id="ARBA00022573"/>
    </source>
</evidence>
<dbReference type="Proteomes" id="UP001627408">
    <property type="component" value="Unassembled WGS sequence"/>
</dbReference>
<sequence>MSNAPLIALLAGARETPEAAGWLAQTVATGVVIWARGADRVDVGLPERDAVPKDAAGILDVTHAFDTTTRSHARTEAPGASYARISRAPWVAQAGDQWTHVDTIEAAVDALPSGARVFAATGRASLPILATHDGPVFLRQLRHHDHPPGYQNCAYVFGAAPFDAEGEADLLTRLRIDVVLARNIGGAGSFPKLAAARRLGLPVVLLRPPPVPAGAQLHDAQDVSDWVNSL</sequence>
<evidence type="ECO:0000256" key="1">
    <source>
        <dbReference type="ARBA" id="ARBA00004953"/>
    </source>
</evidence>
<dbReference type="PANTHER" id="PTHR36925:SF1">
    <property type="entry name" value="COBALT-PRECORRIN-6A REDUCTASE"/>
    <property type="match status" value="1"/>
</dbReference>
<protein>
    <submittedName>
        <fullName evidence="4">Precorrin-6A/cobalt-precorrin-6A reductase</fullName>
        <ecNumber evidence="4">1.3.1.-</ecNumber>
    </submittedName>
</protein>
<proteinExistence type="predicted"/>
<dbReference type="PROSITE" id="PS51014">
    <property type="entry name" value="COBK_CBIJ"/>
    <property type="match status" value="1"/>
</dbReference>
<keyword evidence="2" id="KW-0169">Cobalamin biosynthesis</keyword>
<evidence type="ECO:0000313" key="4">
    <source>
        <dbReference type="EMBL" id="MFL4470949.1"/>
    </source>
</evidence>
<dbReference type="RefSeq" id="WP_407592784.1">
    <property type="nucleotide sequence ID" value="NZ_JBHDIY010000002.1"/>
</dbReference>
<evidence type="ECO:0000256" key="3">
    <source>
        <dbReference type="ARBA" id="ARBA00023002"/>
    </source>
</evidence>
<comment type="pathway">
    <text evidence="1">Cofactor biosynthesis; adenosylcobalamin biosynthesis.</text>
</comment>
<dbReference type="Pfam" id="PF02571">
    <property type="entry name" value="CbiJ"/>
    <property type="match status" value="1"/>
</dbReference>